<dbReference type="AlphaFoldDB" id="A0A5B1BRG6"/>
<protein>
    <submittedName>
        <fullName evidence="2">Cobalamin B12-binding domain-containing protein</fullName>
    </submittedName>
</protein>
<comment type="caution">
    <text evidence="2">The sequence shown here is derived from an EMBL/GenBank/DDBJ whole genome shotgun (WGS) entry which is preliminary data.</text>
</comment>
<dbReference type="PROSITE" id="PS51332">
    <property type="entry name" value="B12_BINDING"/>
    <property type="match status" value="1"/>
</dbReference>
<evidence type="ECO:0000313" key="2">
    <source>
        <dbReference type="EMBL" id="KAA1250986.1"/>
    </source>
</evidence>
<sequence length="164" mass="17563">MAGAFQCVLSTVESDAHMWNLVYLQKLLEEHGASVRNLGCCTPVAGVVEAVITEPTDLLVVSSINGHGFHGAKHLMGALREWGIAVPSVIGGKLTTAVADNFAVREQLLREGFTDVFLGADAILRFVEFISAGKNFGFGLWDAESRTAGERVVTSIRPTTFADV</sequence>
<dbReference type="InterPro" id="IPR006158">
    <property type="entry name" value="Cobalamin-bd"/>
</dbReference>
<name>A0A5B1BRG6_MYCSI</name>
<accession>A0A5B1BRG6</accession>
<dbReference type="GO" id="GO:0046872">
    <property type="term" value="F:metal ion binding"/>
    <property type="evidence" value="ECO:0007669"/>
    <property type="project" value="InterPro"/>
</dbReference>
<evidence type="ECO:0000313" key="3">
    <source>
        <dbReference type="Proteomes" id="UP000324701"/>
    </source>
</evidence>
<evidence type="ECO:0000259" key="1">
    <source>
        <dbReference type="PROSITE" id="PS51332"/>
    </source>
</evidence>
<dbReference type="Gene3D" id="3.40.50.280">
    <property type="entry name" value="Cobalamin-binding domain"/>
    <property type="match status" value="1"/>
</dbReference>
<reference evidence="2 3" key="1">
    <citation type="submission" date="2019-09" db="EMBL/GenBank/DDBJ databases">
        <title>Report of infection by Mycobacterium simiae a patient suffering from pulmonary tuberculosis.</title>
        <authorList>
            <person name="Mohanty P.S."/>
            <person name="Bansal A.K."/>
            <person name="Singh H."/>
            <person name="Sharma S."/>
            <person name="Patil S.A."/>
            <person name="Upadhaya P."/>
            <person name="Singh P.K."/>
            <person name="Kumar D."/>
            <person name="Kumar S."/>
            <person name="Singh R.K."/>
            <person name="Chaudhary B."/>
        </authorList>
    </citation>
    <scope>NUCLEOTIDE SEQUENCE [LARGE SCALE GENOMIC DNA]</scope>
    <source>
        <strain evidence="2 3">JAL-560-SIM</strain>
    </source>
</reference>
<organism evidence="2 3">
    <name type="scientific">Mycobacterium simiae</name>
    <name type="common">Mycobacterium habana</name>
    <dbReference type="NCBI Taxonomy" id="1784"/>
    <lineage>
        <taxon>Bacteria</taxon>
        <taxon>Bacillati</taxon>
        <taxon>Actinomycetota</taxon>
        <taxon>Actinomycetes</taxon>
        <taxon>Mycobacteriales</taxon>
        <taxon>Mycobacteriaceae</taxon>
        <taxon>Mycobacterium</taxon>
        <taxon>Mycobacterium simiae complex</taxon>
    </lineage>
</organism>
<proteinExistence type="predicted"/>
<feature type="domain" description="B12-binding" evidence="1">
    <location>
        <begin position="4"/>
        <end position="137"/>
    </location>
</feature>
<dbReference type="OrthoDB" id="8482131at2"/>
<gene>
    <name evidence="2" type="ORF">F0Q45_06735</name>
</gene>
<dbReference type="SUPFAM" id="SSF52242">
    <property type="entry name" value="Cobalamin (vitamin B12)-binding domain"/>
    <property type="match status" value="1"/>
</dbReference>
<dbReference type="Proteomes" id="UP000324701">
    <property type="component" value="Unassembled WGS sequence"/>
</dbReference>
<dbReference type="InterPro" id="IPR036724">
    <property type="entry name" value="Cobalamin-bd_sf"/>
</dbReference>
<dbReference type="GO" id="GO:0031419">
    <property type="term" value="F:cobalamin binding"/>
    <property type="evidence" value="ECO:0007669"/>
    <property type="project" value="InterPro"/>
</dbReference>
<dbReference type="Pfam" id="PF02310">
    <property type="entry name" value="B12-binding"/>
    <property type="match status" value="1"/>
</dbReference>
<keyword evidence="3" id="KW-1185">Reference proteome</keyword>
<dbReference type="EMBL" id="VTZN01000026">
    <property type="protein sequence ID" value="KAA1250986.1"/>
    <property type="molecule type" value="Genomic_DNA"/>
</dbReference>